<name>A0ABR6PIS4_9SPHI</name>
<proteinExistence type="predicted"/>
<evidence type="ECO:0000313" key="3">
    <source>
        <dbReference type="Proteomes" id="UP000541583"/>
    </source>
</evidence>
<organism evidence="2 3">
    <name type="scientific">Mucilaginibacter lappiensis</name>
    <dbReference type="NCBI Taxonomy" id="354630"/>
    <lineage>
        <taxon>Bacteria</taxon>
        <taxon>Pseudomonadati</taxon>
        <taxon>Bacteroidota</taxon>
        <taxon>Sphingobacteriia</taxon>
        <taxon>Sphingobacteriales</taxon>
        <taxon>Sphingobacteriaceae</taxon>
        <taxon>Mucilaginibacter</taxon>
    </lineage>
</organism>
<keyword evidence="1" id="KW-0732">Signal</keyword>
<evidence type="ECO:0000313" key="2">
    <source>
        <dbReference type="EMBL" id="MBB6108136.1"/>
    </source>
</evidence>
<gene>
    <name evidence="2" type="ORF">HDF23_000871</name>
</gene>
<feature type="signal peptide" evidence="1">
    <location>
        <begin position="1"/>
        <end position="21"/>
    </location>
</feature>
<reference evidence="2 3" key="1">
    <citation type="submission" date="2020-08" db="EMBL/GenBank/DDBJ databases">
        <title>Genomic Encyclopedia of Type Strains, Phase IV (KMG-V): Genome sequencing to study the core and pangenomes of soil and plant-associated prokaryotes.</title>
        <authorList>
            <person name="Whitman W."/>
        </authorList>
    </citation>
    <scope>NUCLEOTIDE SEQUENCE [LARGE SCALE GENOMIC DNA]</scope>
    <source>
        <strain evidence="2 3">ANJLi2</strain>
    </source>
</reference>
<evidence type="ECO:0000256" key="1">
    <source>
        <dbReference type="SAM" id="SignalP"/>
    </source>
</evidence>
<feature type="chain" id="PRO_5046814283" evidence="1">
    <location>
        <begin position="22"/>
        <end position="199"/>
    </location>
</feature>
<accession>A0ABR6PIS4</accession>
<keyword evidence="3" id="KW-1185">Reference proteome</keyword>
<protein>
    <submittedName>
        <fullName evidence="2">Uncharacterized protein</fullName>
    </submittedName>
</protein>
<sequence>MRIKLLSICFLMLLLTGKCFSQENLSVYELPKPANWHTEKFALPPSFATTLPFSGTEDIRFSPEWSKKHTDGYWTYCFLWRIKDAVSFTKVNMEQYLHDYYTGLIKVNLKEAKMDTALAIPVKVQLHNSRKSKTDLQAFEGRVEMLDYMTQDPIKLNFRIHIKKHKPGSNDSAVLFEVSPQPYEHKVWVELDGFDKSIK</sequence>
<dbReference type="EMBL" id="JACHCB010000002">
    <property type="protein sequence ID" value="MBB6108136.1"/>
    <property type="molecule type" value="Genomic_DNA"/>
</dbReference>
<comment type="caution">
    <text evidence="2">The sequence shown here is derived from an EMBL/GenBank/DDBJ whole genome shotgun (WGS) entry which is preliminary data.</text>
</comment>
<dbReference type="Proteomes" id="UP000541583">
    <property type="component" value="Unassembled WGS sequence"/>
</dbReference>
<dbReference type="RefSeq" id="WP_076371779.1">
    <property type="nucleotide sequence ID" value="NZ_FTMG01000002.1"/>
</dbReference>